<protein>
    <submittedName>
        <fullName evidence="3">Universal stress protein</fullName>
    </submittedName>
</protein>
<dbReference type="InterPro" id="IPR006016">
    <property type="entry name" value="UspA"/>
</dbReference>
<reference evidence="3 4" key="1">
    <citation type="submission" date="2023-04" db="EMBL/GenBank/DDBJ databases">
        <title>Luteimonas sp. M1R5S18.</title>
        <authorList>
            <person name="Sun J.-Q."/>
        </authorList>
    </citation>
    <scope>NUCLEOTIDE SEQUENCE [LARGE SCALE GENOMIC DNA]</scope>
    <source>
        <strain evidence="3 4">M1R5S18</strain>
    </source>
</reference>
<dbReference type="InterPro" id="IPR014729">
    <property type="entry name" value="Rossmann-like_a/b/a_fold"/>
</dbReference>
<accession>A0ABT6JEF2</accession>
<dbReference type="PANTHER" id="PTHR46268">
    <property type="entry name" value="STRESS RESPONSE PROTEIN NHAX"/>
    <property type="match status" value="1"/>
</dbReference>
<evidence type="ECO:0000259" key="2">
    <source>
        <dbReference type="Pfam" id="PF00582"/>
    </source>
</evidence>
<dbReference type="InterPro" id="IPR006015">
    <property type="entry name" value="Universal_stress_UspA"/>
</dbReference>
<feature type="domain" description="UspA" evidence="2">
    <location>
        <begin position="9"/>
        <end position="144"/>
    </location>
</feature>
<comment type="similarity">
    <text evidence="1">Belongs to the universal stress protein A family.</text>
</comment>
<dbReference type="RefSeq" id="WP_280599010.1">
    <property type="nucleotide sequence ID" value="NZ_JARXRN010000011.1"/>
</dbReference>
<keyword evidence="4" id="KW-1185">Reference proteome</keyword>
<dbReference type="PRINTS" id="PR01438">
    <property type="entry name" value="UNVRSLSTRESS"/>
</dbReference>
<dbReference type="Proteomes" id="UP001156831">
    <property type="component" value="Unassembled WGS sequence"/>
</dbReference>
<evidence type="ECO:0000313" key="4">
    <source>
        <dbReference type="Proteomes" id="UP001156831"/>
    </source>
</evidence>
<comment type="caution">
    <text evidence="3">The sequence shown here is derived from an EMBL/GenBank/DDBJ whole genome shotgun (WGS) entry which is preliminary data.</text>
</comment>
<dbReference type="EMBL" id="JARXRN010000011">
    <property type="protein sequence ID" value="MDH5829058.1"/>
    <property type="molecule type" value="Genomic_DNA"/>
</dbReference>
<evidence type="ECO:0000313" key="3">
    <source>
        <dbReference type="EMBL" id="MDH5829058.1"/>
    </source>
</evidence>
<dbReference type="Gene3D" id="3.40.50.620">
    <property type="entry name" value="HUPs"/>
    <property type="match status" value="2"/>
</dbReference>
<gene>
    <name evidence="3" type="ORF">QFW80_00775</name>
</gene>
<evidence type="ECO:0000256" key="1">
    <source>
        <dbReference type="ARBA" id="ARBA00008791"/>
    </source>
</evidence>
<name>A0ABT6JEF2_9GAMM</name>
<sequence length="286" mass="30758">MTTPGSGLLLATDLAPRCDRATDRALALARGLGGRAVAATVVEPSERTARNVPRHDLPGWYTEPSDAQLARQRLEPEFAAAARAWEVQVREGAAGEQLARLLDAIAPALVVTGPVQATARPPVVLGSTLDRLLRRPGIALLMVHERVHRAYRRLLLASDFSAPCAAALQRARTQFPDAKFTVLHGYSVPMLGLLDSSRDQAIADAATRLREEGRAFLREAGVDDGVELLVEHGDPARLVQQYVDSVGADLVVLGTNGRSGIHELLVGSVARRMLTTVRADMLVVRP</sequence>
<dbReference type="CDD" id="cd00293">
    <property type="entry name" value="USP-like"/>
    <property type="match status" value="2"/>
</dbReference>
<dbReference type="Pfam" id="PF00582">
    <property type="entry name" value="Usp"/>
    <property type="match status" value="2"/>
</dbReference>
<dbReference type="SUPFAM" id="SSF52402">
    <property type="entry name" value="Adenine nucleotide alpha hydrolases-like"/>
    <property type="match status" value="2"/>
</dbReference>
<organism evidence="3 4">
    <name type="scientific">Luteimonas rhizosphaericola</name>
    <dbReference type="NCBI Taxonomy" id="3042024"/>
    <lineage>
        <taxon>Bacteria</taxon>
        <taxon>Pseudomonadati</taxon>
        <taxon>Pseudomonadota</taxon>
        <taxon>Gammaproteobacteria</taxon>
        <taxon>Lysobacterales</taxon>
        <taxon>Lysobacteraceae</taxon>
        <taxon>Luteimonas</taxon>
    </lineage>
</organism>
<feature type="domain" description="UspA" evidence="2">
    <location>
        <begin position="151"/>
        <end position="285"/>
    </location>
</feature>
<dbReference type="PANTHER" id="PTHR46268:SF15">
    <property type="entry name" value="UNIVERSAL STRESS PROTEIN HP_0031"/>
    <property type="match status" value="1"/>
</dbReference>
<proteinExistence type="inferred from homology"/>